<dbReference type="KEGG" id="spg:SpyM3_0534"/>
<protein>
    <submittedName>
        <fullName evidence="2">Putative pore-forming peptide</fullName>
    </submittedName>
</protein>
<keyword evidence="1" id="KW-0472">Membrane</keyword>
<evidence type="ECO:0000256" key="1">
    <source>
        <dbReference type="SAM" id="Phobius"/>
    </source>
</evidence>
<keyword evidence="1" id="KW-1133">Transmembrane helix</keyword>
<dbReference type="AlphaFoldDB" id="A0A0H2UTT3"/>
<evidence type="ECO:0000313" key="2">
    <source>
        <dbReference type="EMBL" id="AAM79141.1"/>
    </source>
</evidence>
<name>A0A0H2UTT3_STRP3</name>
<feature type="transmembrane region" description="Helical" evidence="1">
    <location>
        <begin position="47"/>
        <end position="66"/>
    </location>
</feature>
<feature type="transmembrane region" description="Helical" evidence="1">
    <location>
        <begin position="20"/>
        <end position="38"/>
    </location>
</feature>
<proteinExistence type="predicted"/>
<organism evidence="2 3">
    <name type="scientific">Streptococcus pyogenes serotype M3 (strain ATCC BAA-595 / MGAS315)</name>
    <dbReference type="NCBI Taxonomy" id="198466"/>
    <lineage>
        <taxon>Bacteria</taxon>
        <taxon>Bacillati</taxon>
        <taxon>Bacillota</taxon>
        <taxon>Bacilli</taxon>
        <taxon>Lactobacillales</taxon>
        <taxon>Streptococcaceae</taxon>
        <taxon>Streptococcus</taxon>
    </lineage>
</organism>
<dbReference type="Proteomes" id="UP000000564">
    <property type="component" value="Chromosome"/>
</dbReference>
<dbReference type="RefSeq" id="WP_011054347.1">
    <property type="nucleotide sequence ID" value="NC_004070.1"/>
</dbReference>
<accession>A0A0H2UTT3</accession>
<gene>
    <name evidence="2" type="ordered locus">SpyM3_0534</name>
</gene>
<dbReference type="Pfam" id="PF17255">
    <property type="entry name" value="EbsA"/>
    <property type="match status" value="1"/>
</dbReference>
<dbReference type="HOGENOM" id="CLU_135677_0_0_9"/>
<keyword evidence="1" id="KW-0812">Transmembrane</keyword>
<sequence length="162" mass="19154">MIKLFGKIRYHWQPELSWSIIYWSIAFAPIFVGLSLLYERTEIPSRVFILFAIFAVLVGIGLHRYFIIENNGILRIVSFELFGPRKLLISTITKIEVTKSTLCLHVEDKSYLFYMRKWPKKYFLDALAVNPYFQGEVILSDNFIKLDYFEVYQHDKKALTRG</sequence>
<reference evidence="2 3" key="1">
    <citation type="journal article" date="2002" name="Proc. Natl. Acad. Sci. U.S.A.">
        <title>Genome sequence of a serotype M3 strain of group A Streptococcus: phage-encoded toxins, the high-virulence phenotype, and clone emergence.</title>
        <authorList>
            <person name="Beres S.B."/>
            <person name="Sylva G.L."/>
            <person name="Barbian K.D."/>
            <person name="Lei B."/>
            <person name="Hoff J.S."/>
            <person name="Mammarella N.D."/>
            <person name="Liu M.Y."/>
            <person name="Smoot J.C."/>
            <person name="Porcella S.F."/>
            <person name="Parkins L.D."/>
            <person name="Campbell D.S."/>
            <person name="Smith T.M."/>
            <person name="McCormick J.K."/>
            <person name="Leung D.Y."/>
            <person name="Schlievert P.M."/>
            <person name="Musser J.M."/>
        </authorList>
    </citation>
    <scope>NUCLEOTIDE SEQUENCE [LARGE SCALE GENOMIC DNA]</scope>
    <source>
        <strain evidence="3">ATCC BAA-595 / MGAS315</strain>
    </source>
</reference>
<dbReference type="InterPro" id="IPR020215">
    <property type="entry name" value="EbsA-like"/>
</dbReference>
<dbReference type="EMBL" id="AE014074">
    <property type="protein sequence ID" value="AAM79141.1"/>
    <property type="molecule type" value="Genomic_DNA"/>
</dbReference>
<evidence type="ECO:0000313" key="3">
    <source>
        <dbReference type="Proteomes" id="UP000000564"/>
    </source>
</evidence>